<dbReference type="AlphaFoldDB" id="A0A0G4GV97"/>
<dbReference type="Pfam" id="PF26188">
    <property type="entry name" value="RESC6"/>
    <property type="match status" value="1"/>
</dbReference>
<sequence>MRGERPPHPLPMTEPGPPMRLRGRVWPQVSKTRLDRANHFVLNKAVNEALRLQLRHPHLWSILSRRAFELRDRLDGVDIYVFAVAIAKLNISDVPLMEMLSEEAIKRHHLALATPPPAPPNNQQAAASELVPSFCLDEATEAEGESDADGLNDDAHESYEGLVRRRMERINRPAKPIEFRQLAGVAGAWARVSYVNVPLLEAVAEGLPDHIHQLNGQDIGLICEAFTAAQLRSTVLLKMIAGLLTDSSSPVPFSATNLASVAKCFAALSYRSREAWRALTRQTVMQVGEFPPRRLAVVLKAFAQAAVREPRVFRVAGEYLLSHVEHLGGGDIATVLYAYAFLELRHNRLFDEMSKLLPRRVSEMACSDMLNALLSFSLLDYRPPLALNVLLAHIHKHIRCFSGEEICIALSLLRRLRIKHEPLLASLGRLVEGRVVGRVAAPQSAMSVAYQLNALAEAGLDDTQLFKATSNALAPLLTQDSTHVRPHRQLPLAKQPSPFNSHHGVTLILTALAEAKCENAFEFVKAAVEWWHVRLLRGEVVASWLGDLERSVAALAALKWRDETFVRTASATLLRHYAQQASVLIDQQEGAPTDTSSSQVPIGDGPSSLLPEVGHFESVNAVPDPTSDIHRQLGLYGASVGDETLRPHGDRQLSWLRRVMHLMEALFVLDVVPSADERALWAQVLSYADGVVRGISTEGIDGDALARWAVAVWWWVETADLLAACLLGPLADQLKTQTDKELSSFEHFANSLCSDGKDAPISDVTRAVKHVLKVRRRQRREQDAHWTVVADQTDRSRNSPSSIVLWPSRTPTWSPLAAAQSQPPSQTLHVDREAVFARVTQISAEEGNRNETDTPVSGQFGHLRIARHRRRQMEGWLGG</sequence>
<reference evidence="3 4" key="1">
    <citation type="submission" date="2014-11" db="EMBL/GenBank/DDBJ databases">
        <authorList>
            <person name="Zhu J."/>
            <person name="Qi W."/>
            <person name="Song R."/>
        </authorList>
    </citation>
    <scope>NUCLEOTIDE SEQUENCE [LARGE SCALE GENOMIC DNA]</scope>
</reference>
<evidence type="ECO:0000313" key="3">
    <source>
        <dbReference type="EMBL" id="CEM34787.1"/>
    </source>
</evidence>
<dbReference type="Proteomes" id="UP000041254">
    <property type="component" value="Unassembled WGS sequence"/>
</dbReference>
<gene>
    <name evidence="3" type="ORF">Vbra_18751</name>
</gene>
<accession>A0A0G4GV97</accession>
<dbReference type="VEuPathDB" id="CryptoDB:Vbra_18751"/>
<proteinExistence type="predicted"/>
<dbReference type="InParanoid" id="A0A0G4GV97"/>
<dbReference type="STRING" id="1169540.A0A0G4GV97"/>
<feature type="domain" description="RNA-editing substrate-binding complex 6 protein" evidence="2">
    <location>
        <begin position="165"/>
        <end position="382"/>
    </location>
</feature>
<dbReference type="InterPro" id="IPR058917">
    <property type="entry name" value="RESC6_dom"/>
</dbReference>
<keyword evidence="4" id="KW-1185">Reference proteome</keyword>
<dbReference type="EMBL" id="CDMY01000831">
    <property type="protein sequence ID" value="CEM34787.1"/>
    <property type="molecule type" value="Genomic_DNA"/>
</dbReference>
<protein>
    <recommendedName>
        <fullName evidence="2">RNA-editing substrate-binding complex 6 protein domain-containing protein</fullName>
    </recommendedName>
</protein>
<feature type="compositionally biased region" description="Pro residues" evidence="1">
    <location>
        <begin position="8"/>
        <end position="18"/>
    </location>
</feature>
<organism evidence="3 4">
    <name type="scientific">Vitrella brassicaformis (strain CCMP3155)</name>
    <dbReference type="NCBI Taxonomy" id="1169540"/>
    <lineage>
        <taxon>Eukaryota</taxon>
        <taxon>Sar</taxon>
        <taxon>Alveolata</taxon>
        <taxon>Colpodellida</taxon>
        <taxon>Vitrellaceae</taxon>
        <taxon>Vitrella</taxon>
    </lineage>
</organism>
<evidence type="ECO:0000256" key="1">
    <source>
        <dbReference type="SAM" id="MobiDB-lite"/>
    </source>
</evidence>
<evidence type="ECO:0000259" key="2">
    <source>
        <dbReference type="Pfam" id="PF26188"/>
    </source>
</evidence>
<feature type="region of interest" description="Disordered" evidence="1">
    <location>
        <begin position="1"/>
        <end position="22"/>
    </location>
</feature>
<name>A0A0G4GV97_VITBC</name>
<evidence type="ECO:0000313" key="4">
    <source>
        <dbReference type="Proteomes" id="UP000041254"/>
    </source>
</evidence>